<proteinExistence type="inferred from homology"/>
<evidence type="ECO:0000313" key="5">
    <source>
        <dbReference type="Proteomes" id="UP001501000"/>
    </source>
</evidence>
<dbReference type="NCBIfam" id="TIGR00377">
    <property type="entry name" value="ant_ant_sig"/>
    <property type="match status" value="1"/>
</dbReference>
<dbReference type="PANTHER" id="PTHR33495:SF2">
    <property type="entry name" value="ANTI-SIGMA FACTOR ANTAGONIST TM_1081-RELATED"/>
    <property type="match status" value="1"/>
</dbReference>
<dbReference type="InterPro" id="IPR003658">
    <property type="entry name" value="Anti-sigma_ant"/>
</dbReference>
<dbReference type="RefSeq" id="WP_345286686.1">
    <property type="nucleotide sequence ID" value="NZ_BAABAJ010000022.1"/>
</dbReference>
<dbReference type="PROSITE" id="PS50801">
    <property type="entry name" value="STAS"/>
    <property type="match status" value="1"/>
</dbReference>
<sequence length="118" mass="12913">MTDHTLTITRSTHPTGTTLVKVTGELDYHTAPELTRAIEETSFSADDSVVFDLTDLTYCDSTGITVLVIAYQHAQKGGSRLTLAGLNADLMRVFQVVGLDQIFTFRPTVEQALTHQPS</sequence>
<accession>A0ABP7N388</accession>
<dbReference type="SUPFAM" id="SSF52091">
    <property type="entry name" value="SpoIIaa-like"/>
    <property type="match status" value="1"/>
</dbReference>
<dbReference type="Gene3D" id="3.30.750.24">
    <property type="entry name" value="STAS domain"/>
    <property type="match status" value="1"/>
</dbReference>
<evidence type="ECO:0000259" key="3">
    <source>
        <dbReference type="PROSITE" id="PS50801"/>
    </source>
</evidence>
<keyword evidence="5" id="KW-1185">Reference proteome</keyword>
<dbReference type="CDD" id="cd07043">
    <property type="entry name" value="STAS_anti-anti-sigma_factors"/>
    <property type="match status" value="1"/>
</dbReference>
<evidence type="ECO:0000256" key="2">
    <source>
        <dbReference type="RuleBase" id="RU003749"/>
    </source>
</evidence>
<evidence type="ECO:0000313" key="4">
    <source>
        <dbReference type="EMBL" id="GAA3935836.1"/>
    </source>
</evidence>
<gene>
    <name evidence="4" type="ORF">GCM10022244_50390</name>
</gene>
<comment type="caution">
    <text evidence="4">The sequence shown here is derived from an EMBL/GenBank/DDBJ whole genome shotgun (WGS) entry which is preliminary data.</text>
</comment>
<dbReference type="InterPro" id="IPR002645">
    <property type="entry name" value="STAS_dom"/>
</dbReference>
<evidence type="ECO:0000256" key="1">
    <source>
        <dbReference type="ARBA" id="ARBA00009013"/>
    </source>
</evidence>
<dbReference type="InterPro" id="IPR036513">
    <property type="entry name" value="STAS_dom_sf"/>
</dbReference>
<feature type="domain" description="STAS" evidence="3">
    <location>
        <begin position="16"/>
        <end position="116"/>
    </location>
</feature>
<comment type="similarity">
    <text evidence="1 2">Belongs to the anti-sigma-factor antagonist family.</text>
</comment>
<dbReference type="Pfam" id="PF01740">
    <property type="entry name" value="STAS"/>
    <property type="match status" value="1"/>
</dbReference>
<dbReference type="Proteomes" id="UP001501000">
    <property type="component" value="Unassembled WGS sequence"/>
</dbReference>
<dbReference type="PANTHER" id="PTHR33495">
    <property type="entry name" value="ANTI-SIGMA FACTOR ANTAGONIST TM_1081-RELATED-RELATED"/>
    <property type="match status" value="1"/>
</dbReference>
<reference evidence="5" key="1">
    <citation type="journal article" date="2019" name="Int. J. Syst. Evol. Microbiol.">
        <title>The Global Catalogue of Microorganisms (GCM) 10K type strain sequencing project: providing services to taxonomists for standard genome sequencing and annotation.</title>
        <authorList>
            <consortium name="The Broad Institute Genomics Platform"/>
            <consortium name="The Broad Institute Genome Sequencing Center for Infectious Disease"/>
            <person name="Wu L."/>
            <person name="Ma J."/>
        </authorList>
    </citation>
    <scope>NUCLEOTIDE SEQUENCE [LARGE SCALE GENOMIC DNA]</scope>
    <source>
        <strain evidence="5">JCM 16956</strain>
    </source>
</reference>
<name>A0ABP7N388_9ACTN</name>
<organism evidence="4 5">
    <name type="scientific">Streptomyces gulbargensis</name>
    <dbReference type="NCBI Taxonomy" id="364901"/>
    <lineage>
        <taxon>Bacteria</taxon>
        <taxon>Bacillati</taxon>
        <taxon>Actinomycetota</taxon>
        <taxon>Actinomycetes</taxon>
        <taxon>Kitasatosporales</taxon>
        <taxon>Streptomycetaceae</taxon>
        <taxon>Streptomyces</taxon>
    </lineage>
</organism>
<dbReference type="EMBL" id="BAABAJ010000022">
    <property type="protein sequence ID" value="GAA3935836.1"/>
    <property type="molecule type" value="Genomic_DNA"/>
</dbReference>
<protein>
    <recommendedName>
        <fullName evidence="2">Anti-sigma factor antagonist</fullName>
    </recommendedName>
</protein>